<evidence type="ECO:0000256" key="5">
    <source>
        <dbReference type="ARBA" id="ARBA00022741"/>
    </source>
</evidence>
<dbReference type="EnsemblPlants" id="Kaladp0058s0272.1.v1.1">
    <property type="protein sequence ID" value="Kaladp0058s0272.1.v1.1"/>
    <property type="gene ID" value="Kaladp0058s0272.v1.1"/>
</dbReference>
<evidence type="ECO:0000256" key="4">
    <source>
        <dbReference type="ARBA" id="ARBA00022679"/>
    </source>
</evidence>
<comment type="similarity">
    <text evidence="1">Belongs to the protein kinase superfamily. AGC Ser/Thr protein kinase family.</text>
</comment>
<comment type="catalytic activity">
    <reaction evidence="9">
        <text>L-seryl-[protein] + ATP = O-phospho-L-seryl-[protein] + ADP + H(+)</text>
        <dbReference type="Rhea" id="RHEA:17989"/>
        <dbReference type="Rhea" id="RHEA-COMP:9863"/>
        <dbReference type="Rhea" id="RHEA-COMP:11604"/>
        <dbReference type="ChEBI" id="CHEBI:15378"/>
        <dbReference type="ChEBI" id="CHEBI:29999"/>
        <dbReference type="ChEBI" id="CHEBI:30616"/>
        <dbReference type="ChEBI" id="CHEBI:83421"/>
        <dbReference type="ChEBI" id="CHEBI:456216"/>
        <dbReference type="EC" id="2.7.11.1"/>
    </reaction>
</comment>
<keyword evidence="7" id="KW-0067">ATP-binding</keyword>
<dbReference type="Proteomes" id="UP000594263">
    <property type="component" value="Unplaced"/>
</dbReference>
<evidence type="ECO:0000256" key="8">
    <source>
        <dbReference type="ARBA" id="ARBA00047899"/>
    </source>
</evidence>
<evidence type="ECO:0000256" key="9">
    <source>
        <dbReference type="ARBA" id="ARBA00048679"/>
    </source>
</evidence>
<reference evidence="13" key="1">
    <citation type="submission" date="2021-01" db="UniProtKB">
        <authorList>
            <consortium name="EnsemblPlants"/>
        </authorList>
    </citation>
    <scope>IDENTIFICATION</scope>
</reference>
<keyword evidence="5" id="KW-0547">Nucleotide-binding</keyword>
<name>A0A7N0U8I8_KALFE</name>
<evidence type="ECO:0000256" key="1">
    <source>
        <dbReference type="ARBA" id="ARBA00009903"/>
    </source>
</evidence>
<dbReference type="SMART" id="SM00220">
    <property type="entry name" value="S_TKc"/>
    <property type="match status" value="1"/>
</dbReference>
<feature type="domain" description="Protein kinase" evidence="11">
    <location>
        <begin position="16"/>
        <end position="373"/>
    </location>
</feature>
<proteinExistence type="inferred from homology"/>
<dbReference type="PROSITE" id="PS50011">
    <property type="entry name" value="PROTEIN_KINASE_DOM"/>
    <property type="match status" value="1"/>
</dbReference>
<keyword evidence="14" id="KW-1185">Reference proteome</keyword>
<dbReference type="Gene3D" id="1.10.510.10">
    <property type="entry name" value="Transferase(Phosphotransferase) domain 1"/>
    <property type="match status" value="2"/>
</dbReference>
<dbReference type="PANTHER" id="PTHR45637">
    <property type="entry name" value="FLIPPASE KINASE 1-RELATED"/>
    <property type="match status" value="1"/>
</dbReference>
<evidence type="ECO:0000313" key="14">
    <source>
        <dbReference type="Proteomes" id="UP000594263"/>
    </source>
</evidence>
<feature type="region of interest" description="Disordered" evidence="10">
    <location>
        <begin position="196"/>
        <end position="230"/>
    </location>
</feature>
<evidence type="ECO:0000256" key="10">
    <source>
        <dbReference type="SAM" id="MobiDB-lite"/>
    </source>
</evidence>
<keyword evidence="6" id="KW-0418">Kinase</keyword>
<evidence type="ECO:0000259" key="11">
    <source>
        <dbReference type="PROSITE" id="PS50011"/>
    </source>
</evidence>
<evidence type="ECO:0000313" key="13">
    <source>
        <dbReference type="EnsemblPlants" id="Kaladp0058s0272.1.v1.1"/>
    </source>
</evidence>
<keyword evidence="4" id="KW-0808">Transferase</keyword>
<dbReference type="PROSITE" id="PS51285">
    <property type="entry name" value="AGC_KINASE_CTER"/>
    <property type="match status" value="1"/>
</dbReference>
<feature type="compositionally biased region" description="Low complexity" evidence="10">
    <location>
        <begin position="199"/>
        <end position="229"/>
    </location>
</feature>
<dbReference type="AlphaFoldDB" id="A0A7N0U8I8"/>
<dbReference type="InterPro" id="IPR000719">
    <property type="entry name" value="Prot_kinase_dom"/>
</dbReference>
<dbReference type="InterPro" id="IPR011009">
    <property type="entry name" value="Kinase-like_dom_sf"/>
</dbReference>
<keyword evidence="3" id="KW-0723">Serine/threonine-protein kinase</keyword>
<protein>
    <recommendedName>
        <fullName evidence="2">non-specific serine/threonine protein kinase</fullName>
        <ecNumber evidence="2">2.7.11.1</ecNumber>
    </recommendedName>
</protein>
<dbReference type="Gene3D" id="3.30.200.20">
    <property type="entry name" value="Phosphorylase Kinase, domain 1"/>
    <property type="match status" value="1"/>
</dbReference>
<organism evidence="13 14">
    <name type="scientific">Kalanchoe fedtschenkoi</name>
    <name type="common">Lavender scallops</name>
    <name type="synonym">South American air plant</name>
    <dbReference type="NCBI Taxonomy" id="63787"/>
    <lineage>
        <taxon>Eukaryota</taxon>
        <taxon>Viridiplantae</taxon>
        <taxon>Streptophyta</taxon>
        <taxon>Embryophyta</taxon>
        <taxon>Tracheophyta</taxon>
        <taxon>Spermatophyta</taxon>
        <taxon>Magnoliopsida</taxon>
        <taxon>eudicotyledons</taxon>
        <taxon>Gunneridae</taxon>
        <taxon>Pentapetalae</taxon>
        <taxon>Saxifragales</taxon>
        <taxon>Crassulaceae</taxon>
        <taxon>Kalanchoe</taxon>
    </lineage>
</organism>
<dbReference type="FunFam" id="1.10.510.10:FF:000294">
    <property type="entry name" value="Serine/threonine-protein kinase OXI1"/>
    <property type="match status" value="1"/>
</dbReference>
<dbReference type="InterPro" id="IPR000961">
    <property type="entry name" value="AGC-kinase_C"/>
</dbReference>
<dbReference type="Gramene" id="Kaladp0058s0272.1.v1.1">
    <property type="protein sequence ID" value="Kaladp0058s0272.1.v1.1"/>
    <property type="gene ID" value="Kaladp0058s0272.v1.1"/>
</dbReference>
<evidence type="ECO:0000256" key="6">
    <source>
        <dbReference type="ARBA" id="ARBA00022777"/>
    </source>
</evidence>
<dbReference type="Pfam" id="PF00069">
    <property type="entry name" value="Pkinase"/>
    <property type="match status" value="2"/>
</dbReference>
<evidence type="ECO:0000256" key="3">
    <source>
        <dbReference type="ARBA" id="ARBA00022527"/>
    </source>
</evidence>
<dbReference type="SUPFAM" id="SSF56112">
    <property type="entry name" value="Protein kinase-like (PK-like)"/>
    <property type="match status" value="1"/>
</dbReference>
<dbReference type="OMA" id="ANKGNEN"/>
<sequence length="455" mass="50500">MIGDEAHSAQLSLGNLKAVSVLGRGAKGVVFLVSDDDGKELLALKVISKALIAQSHSNKKKSRRKKTTGGDDDGFEFADGGEYKRIWFERDVLMRLEHPLLPKLRGVVENQKIVGYAMDYCPGRDLNSLRRKQSEKMFSDDIIRFYAAELVLILDYLHKQGIVYRDLKPENVMIQASGHLMLVDFDLSTKLMFKSPGLSSRTSSTSSSSSSSSAISSHRTSTSSSSATTKINVKTKRRSNFYRWCNAGIAPEEQQHHSIERGSVSDRSDASSAVLKSNSFVGTEEYVAPEIIQGDGHEFGVDWWSLGVVLYEMLYGATPFRGSNRKETFYRILSKTPELVGEATPLRDLIRRLLEKDPRKRIGADEIKGHEFFRGVDWESVAEISRPPWIPEPVDECDLKEDVEIDVESFVDEVFAGEVAGNASEGGKMNGEVGGGMWEGGSNHPTSQANDFLVF</sequence>
<evidence type="ECO:0000256" key="7">
    <source>
        <dbReference type="ARBA" id="ARBA00022840"/>
    </source>
</evidence>
<dbReference type="GO" id="GO:0004674">
    <property type="term" value="F:protein serine/threonine kinase activity"/>
    <property type="evidence" value="ECO:0007669"/>
    <property type="project" value="UniProtKB-KW"/>
</dbReference>
<dbReference type="PROSITE" id="PS00108">
    <property type="entry name" value="PROTEIN_KINASE_ST"/>
    <property type="match status" value="1"/>
</dbReference>
<feature type="domain" description="AGC-kinase C-terminal" evidence="12">
    <location>
        <begin position="374"/>
        <end position="455"/>
    </location>
</feature>
<dbReference type="GO" id="GO:0005524">
    <property type="term" value="F:ATP binding"/>
    <property type="evidence" value="ECO:0007669"/>
    <property type="project" value="UniProtKB-KW"/>
</dbReference>
<dbReference type="FunFam" id="1.10.510.10:FF:000312">
    <property type="entry name" value="Serine/threonine-protein kinase OXI1"/>
    <property type="match status" value="1"/>
</dbReference>
<accession>A0A7N0U8I8</accession>
<dbReference type="EC" id="2.7.11.1" evidence="2"/>
<evidence type="ECO:0000256" key="2">
    <source>
        <dbReference type="ARBA" id="ARBA00012513"/>
    </source>
</evidence>
<dbReference type="InterPro" id="IPR008271">
    <property type="entry name" value="Ser/Thr_kinase_AS"/>
</dbReference>
<comment type="catalytic activity">
    <reaction evidence="8">
        <text>L-threonyl-[protein] + ATP = O-phospho-L-threonyl-[protein] + ADP + H(+)</text>
        <dbReference type="Rhea" id="RHEA:46608"/>
        <dbReference type="Rhea" id="RHEA-COMP:11060"/>
        <dbReference type="Rhea" id="RHEA-COMP:11605"/>
        <dbReference type="ChEBI" id="CHEBI:15378"/>
        <dbReference type="ChEBI" id="CHEBI:30013"/>
        <dbReference type="ChEBI" id="CHEBI:30616"/>
        <dbReference type="ChEBI" id="CHEBI:61977"/>
        <dbReference type="ChEBI" id="CHEBI:456216"/>
        <dbReference type="EC" id="2.7.11.1"/>
    </reaction>
</comment>
<evidence type="ECO:0000259" key="12">
    <source>
        <dbReference type="PROSITE" id="PS51285"/>
    </source>
</evidence>